<name>A0A2I4HS91_JUGRE</name>
<dbReference type="GeneID" id="109020925"/>
<evidence type="ECO:0000313" key="2">
    <source>
        <dbReference type="Proteomes" id="UP000235220"/>
    </source>
</evidence>
<dbReference type="InterPro" id="IPR040256">
    <property type="entry name" value="At4g02000-like"/>
</dbReference>
<dbReference type="PANTHER" id="PTHR31286:SF62">
    <property type="entry name" value="ZINC FINGER, CCHC-TYPE-LIKE PROTEIN"/>
    <property type="match status" value="1"/>
</dbReference>
<dbReference type="PANTHER" id="PTHR31286">
    <property type="entry name" value="GLYCINE-RICH CELL WALL STRUCTURAL PROTEIN 1.8-LIKE"/>
    <property type="match status" value="1"/>
</dbReference>
<organism evidence="2 3">
    <name type="scientific">Juglans regia</name>
    <name type="common">English walnut</name>
    <dbReference type="NCBI Taxonomy" id="51240"/>
    <lineage>
        <taxon>Eukaryota</taxon>
        <taxon>Viridiplantae</taxon>
        <taxon>Streptophyta</taxon>
        <taxon>Embryophyta</taxon>
        <taxon>Tracheophyta</taxon>
        <taxon>Spermatophyta</taxon>
        <taxon>Magnoliopsida</taxon>
        <taxon>eudicotyledons</taxon>
        <taxon>Gunneridae</taxon>
        <taxon>Pentapetalae</taxon>
        <taxon>rosids</taxon>
        <taxon>fabids</taxon>
        <taxon>Fagales</taxon>
        <taxon>Juglandaceae</taxon>
        <taxon>Juglans</taxon>
    </lineage>
</organism>
<dbReference type="Gramene" id="Jr12_07000_p1">
    <property type="protein sequence ID" value="cds.Jr12_07000_p1"/>
    <property type="gene ID" value="Jr12_07000"/>
</dbReference>
<evidence type="ECO:0000259" key="1">
    <source>
        <dbReference type="Pfam" id="PF14111"/>
    </source>
</evidence>
<protein>
    <submittedName>
        <fullName evidence="3">Uncharacterized protein LOC109020925</fullName>
    </submittedName>
</protein>
<proteinExistence type="predicted"/>
<dbReference type="AlphaFoldDB" id="A0A2I4HS91"/>
<dbReference type="OrthoDB" id="994333at2759"/>
<feature type="domain" description="DUF4283" evidence="1">
    <location>
        <begin position="38"/>
        <end position="109"/>
    </location>
</feature>
<accession>A0A2I4HS91</accession>
<dbReference type="Pfam" id="PF14111">
    <property type="entry name" value="DUF4283"/>
    <property type="match status" value="1"/>
</dbReference>
<gene>
    <name evidence="3" type="primary">LOC109020925</name>
</gene>
<keyword evidence="2" id="KW-1185">Reference proteome</keyword>
<evidence type="ECO:0000313" key="3">
    <source>
        <dbReference type="RefSeq" id="XP_018859002.1"/>
    </source>
</evidence>
<dbReference type="InterPro" id="IPR025558">
    <property type="entry name" value="DUF4283"/>
</dbReference>
<reference evidence="3" key="1">
    <citation type="submission" date="2025-08" db="UniProtKB">
        <authorList>
            <consortium name="RefSeq"/>
        </authorList>
    </citation>
    <scope>IDENTIFICATION</scope>
    <source>
        <tissue evidence="3">Leaves</tissue>
    </source>
</reference>
<dbReference type="KEGG" id="jre:109020925"/>
<dbReference type="Proteomes" id="UP000235220">
    <property type="component" value="Chromosome 12"/>
</dbReference>
<dbReference type="RefSeq" id="XP_018859002.1">
    <property type="nucleotide sequence ID" value="XM_019003457.1"/>
</dbReference>
<sequence>MAKERLTMLWEGLKLTEEEEQVVLLSDQSLQEADLKGKHCLMSLVTSDKLINIEAFKTTMALVWRLEGWVEFLVTGDNSFLIEFQILVDKEKVLKGRPWTFDHFLVAPQEVDGNLPHNAISFTHESFWVQLHNMPLAGMNREYGKLVASTIGNVLSVEVKEDGTGWGRSLRVKAEVNLTKALVSGRWVQGGDQRT</sequence>